<dbReference type="RefSeq" id="WP_118041809.1">
    <property type="nucleotide sequence ID" value="NZ_BQNJ01000001.1"/>
</dbReference>
<dbReference type="AlphaFoldDB" id="A0AA37N261"/>
<accession>A0AA37N261</accession>
<organism evidence="2 3">
    <name type="scientific">Hungatella hathewayi</name>
    <dbReference type="NCBI Taxonomy" id="154046"/>
    <lineage>
        <taxon>Bacteria</taxon>
        <taxon>Bacillati</taxon>
        <taxon>Bacillota</taxon>
        <taxon>Clostridia</taxon>
        <taxon>Lachnospirales</taxon>
        <taxon>Lachnospiraceae</taxon>
        <taxon>Hungatella</taxon>
    </lineage>
</organism>
<evidence type="ECO:0000313" key="3">
    <source>
        <dbReference type="Proteomes" id="UP001055091"/>
    </source>
</evidence>
<evidence type="ECO:0000313" key="2">
    <source>
        <dbReference type="EMBL" id="GKG98117.1"/>
    </source>
</evidence>
<comment type="similarity">
    <text evidence="1">Belongs to the peptidase C69 family.</text>
</comment>
<keyword evidence="1" id="KW-0224">Dipeptidase</keyword>
<dbReference type="Proteomes" id="UP001055091">
    <property type="component" value="Unassembled WGS sequence"/>
</dbReference>
<sequence>MEVFSCDTMVALGNSTKSGNLIFAKNSDRPLTEAQPLVVYPAGDHKPDEMVQCTYIKIPQAAHTYRVLGSKPFWIWGFEHGMNEHHVVIGNEAVWAREPEEKEDGLLGMDLLRLGLERGRTAYEALHVITGLLKQYGQGGNAALGMEHRYNNAFLIADDHEAWILDTCGRRWVARRVKDVAGISNCYSTEEQWDEDSGDVKEYAYENGWVSRDVPFNFAKVYSAMGLKHRAAHPRYARLNKLLNQHKGSIDLNVIRMIQRDHFEGEIIEPRWSPADGLHVSICMHAINEKASRTAAAAHIELAKGETPVWWNCFSVPCMSIFAPYTVESELPEIISHAEQCYTENSAWWQFERMQYAMEQDYPKYIGQWRTVQKQLEEKYLEDVREHGAPANEKIKANTEEMLKAADNMYRMITCHPSASGEPQKAEANEVAKKRAKIVF</sequence>
<comment type="caution">
    <text evidence="2">The sequence shown here is derived from an EMBL/GenBank/DDBJ whole genome shotgun (WGS) entry which is preliminary data.</text>
</comment>
<gene>
    <name evidence="2" type="ORF">CE91St55_00990</name>
</gene>
<dbReference type="Pfam" id="PF03577">
    <property type="entry name" value="Peptidase_C69"/>
    <property type="match status" value="1"/>
</dbReference>
<keyword evidence="1" id="KW-0378">Hydrolase</keyword>
<evidence type="ECO:0000256" key="1">
    <source>
        <dbReference type="RuleBase" id="RU364089"/>
    </source>
</evidence>
<proteinExistence type="inferred from homology"/>
<dbReference type="InterPro" id="IPR005322">
    <property type="entry name" value="Peptidase_C69"/>
</dbReference>
<comment type="catalytic activity">
    <reaction evidence="1">
        <text>an L-aminoacyl-L-amino acid + H2O = 2 an L-alpha-amino acid</text>
        <dbReference type="Rhea" id="RHEA:48940"/>
        <dbReference type="ChEBI" id="CHEBI:15377"/>
        <dbReference type="ChEBI" id="CHEBI:59869"/>
        <dbReference type="ChEBI" id="CHEBI:77460"/>
    </reaction>
</comment>
<dbReference type="GO" id="GO:0070004">
    <property type="term" value="F:cysteine-type exopeptidase activity"/>
    <property type="evidence" value="ECO:0007669"/>
    <property type="project" value="InterPro"/>
</dbReference>
<dbReference type="GO" id="GO:0006508">
    <property type="term" value="P:proteolysis"/>
    <property type="evidence" value="ECO:0007669"/>
    <property type="project" value="UniProtKB-KW"/>
</dbReference>
<protein>
    <recommendedName>
        <fullName evidence="1">Dipeptidase</fullName>
        <ecNumber evidence="1">3.4.-.-</ecNumber>
    </recommendedName>
</protein>
<keyword evidence="1" id="KW-0645">Protease</keyword>
<dbReference type="PANTHER" id="PTHR12994">
    <property type="entry name" value="SECERNIN"/>
    <property type="match status" value="1"/>
</dbReference>
<dbReference type="GO" id="GO:0016805">
    <property type="term" value="F:dipeptidase activity"/>
    <property type="evidence" value="ECO:0007669"/>
    <property type="project" value="UniProtKB-KW"/>
</dbReference>
<dbReference type="EMBL" id="BQNJ01000001">
    <property type="protein sequence ID" value="GKG98117.1"/>
    <property type="molecule type" value="Genomic_DNA"/>
</dbReference>
<dbReference type="Gene3D" id="3.60.60.10">
    <property type="entry name" value="Penicillin V Acylase, Chain A"/>
    <property type="match status" value="1"/>
</dbReference>
<dbReference type="PANTHER" id="PTHR12994:SF17">
    <property type="entry name" value="LD30995P"/>
    <property type="match status" value="1"/>
</dbReference>
<name>A0AA37N261_9FIRM</name>
<dbReference type="EC" id="3.4.-.-" evidence="1"/>
<reference evidence="2" key="1">
    <citation type="submission" date="2022-01" db="EMBL/GenBank/DDBJ databases">
        <title>Novel bile acid biosynthetic pathways are enriched in the microbiome of centenarians.</title>
        <authorList>
            <person name="Sato Y."/>
            <person name="Atarashi K."/>
            <person name="Plichta R.D."/>
            <person name="Arai Y."/>
            <person name="Sasajima S."/>
            <person name="Kearney M.S."/>
            <person name="Suda W."/>
            <person name="Takeshita K."/>
            <person name="Sasaki T."/>
            <person name="Okamoto S."/>
            <person name="Skelly N.A."/>
            <person name="Okamura Y."/>
            <person name="Vlamakis H."/>
            <person name="Li Y."/>
            <person name="Tanoue T."/>
            <person name="Takei H."/>
            <person name="Nittono H."/>
            <person name="Narushima S."/>
            <person name="Irie J."/>
            <person name="Itoh H."/>
            <person name="Moriya K."/>
            <person name="Sugiura Y."/>
            <person name="Suematsu M."/>
            <person name="Moritoki N."/>
            <person name="Shibata S."/>
            <person name="Littman R.D."/>
            <person name="Fischbach A.M."/>
            <person name="Uwamino Y."/>
            <person name="Inoue T."/>
            <person name="Honda A."/>
            <person name="Hattori M."/>
            <person name="Murai T."/>
            <person name="Xavier J.R."/>
            <person name="Hirose N."/>
            <person name="Honda K."/>
        </authorList>
    </citation>
    <scope>NUCLEOTIDE SEQUENCE</scope>
    <source>
        <strain evidence="2">CE91-St55</strain>
    </source>
</reference>